<evidence type="ECO:0000313" key="3">
    <source>
        <dbReference type="EMBL" id="GHD06922.1"/>
    </source>
</evidence>
<dbReference type="Proteomes" id="UP000642819">
    <property type="component" value="Unassembled WGS sequence"/>
</dbReference>
<dbReference type="Pfam" id="PF01261">
    <property type="entry name" value="AP_endonuc_2"/>
    <property type="match status" value="1"/>
</dbReference>
<comment type="caution">
    <text evidence="3">The sequence shown here is derived from an EMBL/GenBank/DDBJ whole genome shotgun (WGS) entry which is preliminary data.</text>
</comment>
<sequence>MSWKLAVSTLGMPGRPLAESAATAASYGCAGLEIRVHPDEELNLDSPAPARDRARATIADAGLEIACLAGYSRLCAPEPDAVVVDGLRRLIGLAEDVGAPSIRVFPGGTRADTARGQRRIAAVADDLGASGVRLLVETHDSHPRVADALRLVEPVGDPAVVALLWDAVHPWLGGEAPGRSRELAGDYLGYFQVKDLAVGAEKVPVPPGAGDLPLDEHREVLAGWSGWVSLEWELAWYPQIGSVEPALAAAREWVGP</sequence>
<dbReference type="RefSeq" id="WP_189349747.1">
    <property type="nucleotide sequence ID" value="NZ_BMXK01000006.1"/>
</dbReference>
<name>A0ABQ3GJD6_9MICC</name>
<gene>
    <name evidence="3" type="ORF">GCM10008096_17420</name>
</gene>
<reference evidence="4" key="1">
    <citation type="journal article" date="2019" name="Int. J. Syst. Evol. Microbiol.">
        <title>The Global Catalogue of Microorganisms (GCM) 10K type strain sequencing project: providing services to taxonomists for standard genome sequencing and annotation.</title>
        <authorList>
            <consortium name="The Broad Institute Genomics Platform"/>
            <consortium name="The Broad Institute Genome Sequencing Center for Infectious Disease"/>
            <person name="Wu L."/>
            <person name="Ma J."/>
        </authorList>
    </citation>
    <scope>NUCLEOTIDE SEQUENCE [LARGE SCALE GENOMIC DNA]</scope>
    <source>
        <strain evidence="4">KCTC 19466</strain>
    </source>
</reference>
<keyword evidence="4" id="KW-1185">Reference proteome</keyword>
<keyword evidence="3" id="KW-0413">Isomerase</keyword>
<dbReference type="SUPFAM" id="SSF51658">
    <property type="entry name" value="Xylose isomerase-like"/>
    <property type="match status" value="1"/>
</dbReference>
<evidence type="ECO:0000259" key="2">
    <source>
        <dbReference type="Pfam" id="PF01261"/>
    </source>
</evidence>
<dbReference type="PANTHER" id="PTHR12110">
    <property type="entry name" value="HYDROXYPYRUVATE ISOMERASE"/>
    <property type="match status" value="1"/>
</dbReference>
<feature type="domain" description="Xylose isomerase-like TIM barrel" evidence="2">
    <location>
        <begin position="22"/>
        <end position="242"/>
    </location>
</feature>
<dbReference type="InterPro" id="IPR013022">
    <property type="entry name" value="Xyl_isomerase-like_TIM-brl"/>
</dbReference>
<evidence type="ECO:0000313" key="4">
    <source>
        <dbReference type="Proteomes" id="UP000642819"/>
    </source>
</evidence>
<dbReference type="Gene3D" id="3.20.20.150">
    <property type="entry name" value="Divalent-metal-dependent TIM barrel enzymes"/>
    <property type="match status" value="1"/>
</dbReference>
<organism evidence="3 4">
    <name type="scientific">Zhihengliuella salsuginis</name>
    <dbReference type="NCBI Taxonomy" id="578222"/>
    <lineage>
        <taxon>Bacteria</taxon>
        <taxon>Bacillati</taxon>
        <taxon>Actinomycetota</taxon>
        <taxon>Actinomycetes</taxon>
        <taxon>Micrococcales</taxon>
        <taxon>Micrococcaceae</taxon>
        <taxon>Zhihengliuella</taxon>
    </lineage>
</organism>
<keyword evidence="1" id="KW-0119">Carbohydrate metabolism</keyword>
<protein>
    <submittedName>
        <fullName evidence="3">Xylose isomerase</fullName>
    </submittedName>
</protein>
<accession>A0ABQ3GJD6</accession>
<dbReference type="GO" id="GO:0016853">
    <property type="term" value="F:isomerase activity"/>
    <property type="evidence" value="ECO:0007669"/>
    <property type="project" value="UniProtKB-KW"/>
</dbReference>
<dbReference type="PANTHER" id="PTHR12110:SF21">
    <property type="entry name" value="XYLOSE ISOMERASE-LIKE TIM BARREL DOMAIN-CONTAINING PROTEIN"/>
    <property type="match status" value="1"/>
</dbReference>
<proteinExistence type="predicted"/>
<dbReference type="EMBL" id="BMXK01000006">
    <property type="protein sequence ID" value="GHD06922.1"/>
    <property type="molecule type" value="Genomic_DNA"/>
</dbReference>
<dbReference type="InterPro" id="IPR036237">
    <property type="entry name" value="Xyl_isomerase-like_sf"/>
</dbReference>
<dbReference type="InterPro" id="IPR050312">
    <property type="entry name" value="IolE/XylAMocC-like"/>
</dbReference>
<evidence type="ECO:0000256" key="1">
    <source>
        <dbReference type="ARBA" id="ARBA00023277"/>
    </source>
</evidence>